<dbReference type="NCBIfam" id="TIGR00848">
    <property type="entry name" value="fruA"/>
    <property type="match status" value="1"/>
</dbReference>
<proteinExistence type="predicted"/>
<dbReference type="InterPro" id="IPR051541">
    <property type="entry name" value="PTS_SugarTrans_NitroReg"/>
</dbReference>
<organism evidence="7 8">
    <name type="scientific">Faecalicatena contorta</name>
    <dbReference type="NCBI Taxonomy" id="39482"/>
    <lineage>
        <taxon>Bacteria</taxon>
        <taxon>Bacillati</taxon>
        <taxon>Bacillota</taxon>
        <taxon>Clostridia</taxon>
        <taxon>Lachnospirales</taxon>
        <taxon>Lachnospiraceae</taxon>
        <taxon>Faecalicatena</taxon>
    </lineage>
</organism>
<name>A0A315ZTA1_9FIRM</name>
<accession>A0A315ZTA1</accession>
<dbReference type="AlphaFoldDB" id="A0A315ZTA1"/>
<reference evidence="8" key="1">
    <citation type="submission" date="2017-07" db="EMBL/GenBank/DDBJ databases">
        <authorList>
            <person name="Varghese N."/>
            <person name="Submissions S."/>
        </authorList>
    </citation>
    <scope>NUCLEOTIDE SEQUENCE [LARGE SCALE GENOMIC DNA]</scope>
    <source>
        <strain evidence="8">NLAE-zl-C134</strain>
    </source>
</reference>
<dbReference type="Gene3D" id="3.40.930.10">
    <property type="entry name" value="Mannitol-specific EII, Chain A"/>
    <property type="match status" value="1"/>
</dbReference>
<dbReference type="EMBL" id="UHJJ01000015">
    <property type="protein sequence ID" value="SUQ15717.1"/>
    <property type="molecule type" value="Genomic_DNA"/>
</dbReference>
<keyword evidence="3" id="KW-0762">Sugar transport</keyword>
<dbReference type="InterPro" id="IPR016152">
    <property type="entry name" value="PTrfase/Anion_transptr"/>
</dbReference>
<gene>
    <name evidence="7" type="ORF">SAMN05216529_11573</name>
</gene>
<dbReference type="OrthoDB" id="95460at2"/>
<evidence type="ECO:0000313" key="7">
    <source>
        <dbReference type="EMBL" id="SUQ15717.1"/>
    </source>
</evidence>
<feature type="domain" description="PTS EIIA type-2" evidence="6">
    <location>
        <begin position="1"/>
        <end position="145"/>
    </location>
</feature>
<keyword evidence="8" id="KW-1185">Reference proteome</keyword>
<dbReference type="CDD" id="cd00211">
    <property type="entry name" value="PTS_IIA_fru"/>
    <property type="match status" value="1"/>
</dbReference>
<dbReference type="InterPro" id="IPR004715">
    <property type="entry name" value="PTS_IIA_fruc"/>
</dbReference>
<evidence type="ECO:0000256" key="2">
    <source>
        <dbReference type="ARBA" id="ARBA00022553"/>
    </source>
</evidence>
<sequence length="150" mass="17003">MIKKELIFLDSDVTDRDSALRLIIDRADALGLLNDKETYQKAVEAREETMPTSVGFQVAIPHGKSDGVKEPFVAFLRTKEEFSWDVRSENLVNLVFLIGVPEASAGNLHLQFLSEISKKLIDDNFREELGTAESSEEIYKLMNDINEKVR</sequence>
<evidence type="ECO:0000256" key="5">
    <source>
        <dbReference type="ARBA" id="ARBA00022683"/>
    </source>
</evidence>
<dbReference type="Pfam" id="PF00359">
    <property type="entry name" value="PTS_EIIA_2"/>
    <property type="match status" value="1"/>
</dbReference>
<dbReference type="GO" id="GO:0009401">
    <property type="term" value="P:phosphoenolpyruvate-dependent sugar phosphotransferase system"/>
    <property type="evidence" value="ECO:0007669"/>
    <property type="project" value="UniProtKB-KW"/>
</dbReference>
<dbReference type="GO" id="GO:0016020">
    <property type="term" value="C:membrane"/>
    <property type="evidence" value="ECO:0007669"/>
    <property type="project" value="InterPro"/>
</dbReference>
<evidence type="ECO:0000256" key="1">
    <source>
        <dbReference type="ARBA" id="ARBA00022448"/>
    </source>
</evidence>
<dbReference type="RefSeq" id="WP_109713795.1">
    <property type="nucleotide sequence ID" value="NZ_QGDS01000015.1"/>
</dbReference>
<keyword evidence="4" id="KW-0808">Transferase</keyword>
<evidence type="ECO:0000259" key="6">
    <source>
        <dbReference type="PROSITE" id="PS51094"/>
    </source>
</evidence>
<protein>
    <submittedName>
        <fullName evidence="7">PTS system IIA component, Fru family</fullName>
    </submittedName>
</protein>
<keyword evidence="1" id="KW-0813">Transport</keyword>
<evidence type="ECO:0000256" key="3">
    <source>
        <dbReference type="ARBA" id="ARBA00022597"/>
    </source>
</evidence>
<keyword evidence="5" id="KW-0598">Phosphotransferase system</keyword>
<dbReference type="Proteomes" id="UP000254051">
    <property type="component" value="Unassembled WGS sequence"/>
</dbReference>
<dbReference type="PROSITE" id="PS00372">
    <property type="entry name" value="PTS_EIIA_TYPE_2_HIS"/>
    <property type="match status" value="1"/>
</dbReference>
<dbReference type="PANTHER" id="PTHR47738">
    <property type="entry name" value="PTS SYSTEM FRUCTOSE-LIKE EIIA COMPONENT-RELATED"/>
    <property type="match status" value="1"/>
</dbReference>
<evidence type="ECO:0000256" key="4">
    <source>
        <dbReference type="ARBA" id="ARBA00022679"/>
    </source>
</evidence>
<dbReference type="GO" id="GO:0008982">
    <property type="term" value="F:protein-N(PI)-phosphohistidine-sugar phosphotransferase activity"/>
    <property type="evidence" value="ECO:0007669"/>
    <property type="project" value="InterPro"/>
</dbReference>
<dbReference type="PROSITE" id="PS51094">
    <property type="entry name" value="PTS_EIIA_TYPE_2"/>
    <property type="match status" value="1"/>
</dbReference>
<dbReference type="SUPFAM" id="SSF55804">
    <property type="entry name" value="Phoshotransferase/anion transport protein"/>
    <property type="match status" value="1"/>
</dbReference>
<evidence type="ECO:0000313" key="8">
    <source>
        <dbReference type="Proteomes" id="UP000254051"/>
    </source>
</evidence>
<dbReference type="PANTHER" id="PTHR47738:SF2">
    <property type="entry name" value="PTS SYSTEM FRUCTOSE-LIKE EIIA COMPONENT"/>
    <property type="match status" value="1"/>
</dbReference>
<keyword evidence="2" id="KW-0597">Phosphoprotein</keyword>
<dbReference type="InterPro" id="IPR002178">
    <property type="entry name" value="PTS_EIIA_type-2_dom"/>
</dbReference>